<dbReference type="InterPro" id="IPR001478">
    <property type="entry name" value="PDZ"/>
</dbReference>
<dbReference type="SMART" id="SM00228">
    <property type="entry name" value="PDZ"/>
    <property type="match status" value="1"/>
</dbReference>
<evidence type="ECO:0000256" key="4">
    <source>
        <dbReference type="ARBA" id="ARBA00022670"/>
    </source>
</evidence>
<dbReference type="AlphaFoldDB" id="A0A9D1CYX1"/>
<feature type="transmembrane region" description="Helical" evidence="11">
    <location>
        <begin position="255"/>
        <end position="279"/>
    </location>
</feature>
<organism evidence="13 14">
    <name type="scientific">Candidatus Coprosoma intestinipullorum</name>
    <dbReference type="NCBI Taxonomy" id="2840752"/>
    <lineage>
        <taxon>Bacteria</taxon>
        <taxon>Bacillati</taxon>
        <taxon>Bacillota</taxon>
        <taxon>Bacillota incertae sedis</taxon>
        <taxon>Candidatus Coprosoma</taxon>
    </lineage>
</organism>
<dbReference type="PANTHER" id="PTHR42837">
    <property type="entry name" value="REGULATOR OF SIGMA-E PROTEASE RSEP"/>
    <property type="match status" value="1"/>
</dbReference>
<evidence type="ECO:0000256" key="9">
    <source>
        <dbReference type="ARBA" id="ARBA00023049"/>
    </source>
</evidence>
<reference evidence="13" key="2">
    <citation type="journal article" date="2021" name="PeerJ">
        <title>Extensive microbial diversity within the chicken gut microbiome revealed by metagenomics and culture.</title>
        <authorList>
            <person name="Gilroy R."/>
            <person name="Ravi A."/>
            <person name="Getino M."/>
            <person name="Pursley I."/>
            <person name="Horton D.L."/>
            <person name="Alikhan N.F."/>
            <person name="Baker D."/>
            <person name="Gharbi K."/>
            <person name="Hall N."/>
            <person name="Watson M."/>
            <person name="Adriaenssens E.M."/>
            <person name="Foster-Nyarko E."/>
            <person name="Jarju S."/>
            <person name="Secka A."/>
            <person name="Antonio M."/>
            <person name="Oren A."/>
            <person name="Chaudhuri R.R."/>
            <person name="La Ragione R."/>
            <person name="Hildebrand F."/>
            <person name="Pallen M.J."/>
        </authorList>
    </citation>
    <scope>NUCLEOTIDE SEQUENCE</scope>
    <source>
        <strain evidence="13">CHK147-3167</strain>
    </source>
</reference>
<evidence type="ECO:0000313" key="13">
    <source>
        <dbReference type="EMBL" id="HIQ91054.1"/>
    </source>
</evidence>
<comment type="caution">
    <text evidence="13">The sequence shown here is derived from an EMBL/GenBank/DDBJ whole genome shotgun (WGS) entry which is preliminary data.</text>
</comment>
<keyword evidence="6 11" id="KW-0378">Hydrolase</keyword>
<evidence type="ECO:0000259" key="12">
    <source>
        <dbReference type="PROSITE" id="PS50106"/>
    </source>
</evidence>
<name>A0A9D1CYX1_9FIRM</name>
<comment type="subcellular location">
    <subcellularLocation>
        <location evidence="2">Membrane</location>
        <topology evidence="2">Multi-pass membrane protein</topology>
    </subcellularLocation>
</comment>
<evidence type="ECO:0000256" key="2">
    <source>
        <dbReference type="ARBA" id="ARBA00004141"/>
    </source>
</evidence>
<dbReference type="PROSITE" id="PS50106">
    <property type="entry name" value="PDZ"/>
    <property type="match status" value="1"/>
</dbReference>
<feature type="transmembrane region" description="Helical" evidence="11">
    <location>
        <begin position="6"/>
        <end position="25"/>
    </location>
</feature>
<dbReference type="EC" id="3.4.24.-" evidence="11"/>
<keyword evidence="10 11" id="KW-0472">Membrane</keyword>
<evidence type="ECO:0000256" key="11">
    <source>
        <dbReference type="RuleBase" id="RU362031"/>
    </source>
</evidence>
<dbReference type="Gene3D" id="2.30.42.10">
    <property type="match status" value="1"/>
</dbReference>
<evidence type="ECO:0000256" key="7">
    <source>
        <dbReference type="ARBA" id="ARBA00022833"/>
    </source>
</evidence>
<evidence type="ECO:0000256" key="1">
    <source>
        <dbReference type="ARBA" id="ARBA00001947"/>
    </source>
</evidence>
<evidence type="ECO:0000256" key="8">
    <source>
        <dbReference type="ARBA" id="ARBA00022989"/>
    </source>
</evidence>
<dbReference type="PANTHER" id="PTHR42837:SF2">
    <property type="entry name" value="MEMBRANE METALLOPROTEASE ARASP2, CHLOROPLASTIC-RELATED"/>
    <property type="match status" value="1"/>
</dbReference>
<feature type="transmembrane region" description="Helical" evidence="11">
    <location>
        <begin position="316"/>
        <end position="337"/>
    </location>
</feature>
<evidence type="ECO:0000256" key="5">
    <source>
        <dbReference type="ARBA" id="ARBA00022692"/>
    </source>
</evidence>
<keyword evidence="4" id="KW-0645">Protease</keyword>
<feature type="transmembrane region" description="Helical" evidence="11">
    <location>
        <begin position="94"/>
        <end position="118"/>
    </location>
</feature>
<gene>
    <name evidence="13" type="primary">rseP</name>
    <name evidence="13" type="ORF">IAB27_05480</name>
</gene>
<dbReference type="Proteomes" id="UP000886786">
    <property type="component" value="Unassembled WGS sequence"/>
</dbReference>
<keyword evidence="7 11" id="KW-0862">Zinc</keyword>
<dbReference type="EMBL" id="DVFV01000096">
    <property type="protein sequence ID" value="HIQ91054.1"/>
    <property type="molecule type" value="Genomic_DNA"/>
</dbReference>
<dbReference type="CDD" id="cd06163">
    <property type="entry name" value="S2P-M50_PDZ_RseP-like"/>
    <property type="match status" value="1"/>
</dbReference>
<evidence type="ECO:0000256" key="10">
    <source>
        <dbReference type="ARBA" id="ARBA00023136"/>
    </source>
</evidence>
<feature type="domain" description="PDZ" evidence="12">
    <location>
        <begin position="127"/>
        <end position="182"/>
    </location>
</feature>
<comment type="cofactor">
    <cofactor evidence="1 11">
        <name>Zn(2+)</name>
        <dbReference type="ChEBI" id="CHEBI:29105"/>
    </cofactor>
</comment>
<dbReference type="InterPro" id="IPR008915">
    <property type="entry name" value="Peptidase_M50"/>
</dbReference>
<dbReference type="Pfam" id="PF02163">
    <property type="entry name" value="Peptidase_M50"/>
    <property type="match status" value="1"/>
</dbReference>
<dbReference type="CDD" id="cd23081">
    <property type="entry name" value="cpPDZ_EcRseP-like"/>
    <property type="match status" value="1"/>
</dbReference>
<dbReference type="SUPFAM" id="SSF50156">
    <property type="entry name" value="PDZ domain-like"/>
    <property type="match status" value="1"/>
</dbReference>
<dbReference type="GO" id="GO:0006508">
    <property type="term" value="P:proteolysis"/>
    <property type="evidence" value="ECO:0007669"/>
    <property type="project" value="UniProtKB-KW"/>
</dbReference>
<reference evidence="13" key="1">
    <citation type="submission" date="2020-10" db="EMBL/GenBank/DDBJ databases">
        <authorList>
            <person name="Gilroy R."/>
        </authorList>
    </citation>
    <scope>NUCLEOTIDE SEQUENCE</scope>
    <source>
        <strain evidence="13">CHK147-3167</strain>
    </source>
</reference>
<evidence type="ECO:0000313" key="14">
    <source>
        <dbReference type="Proteomes" id="UP000886786"/>
    </source>
</evidence>
<dbReference type="InterPro" id="IPR004387">
    <property type="entry name" value="Pept_M50_Zn"/>
</dbReference>
<evidence type="ECO:0000256" key="3">
    <source>
        <dbReference type="ARBA" id="ARBA00007931"/>
    </source>
</evidence>
<keyword evidence="11" id="KW-0479">Metal-binding</keyword>
<keyword evidence="8 11" id="KW-1133">Transmembrane helix</keyword>
<dbReference type="NCBIfam" id="TIGR00054">
    <property type="entry name" value="RIP metalloprotease RseP"/>
    <property type="match status" value="1"/>
</dbReference>
<sequence length="344" mass="38187">MTLIYFILILGIVVLVHEFGHFIFAKKSGVYVYEFSIGMGPRLFKWTRKNDETEYSLRLLPIGGYCQLAGEEIDDDESVPKDKKFAKKTFGQKMMIAFAGIMNNFILAIILLFLIAIFNGAPQNKALVGEISEGFPSYTSGLQEGDEILTINGRDASSNDLLALELQVNVGKTIDMEVERNGEVLEFTIEPKKVKIDGEETYKYGFVINDEVKHGLWASIVYSFTKTLSLLWQMVLMVFYLCTGQLGLSSLAGPVGIFSVVGSAAAGGIWSLVSFTALISINVGFINLLPIPAFDGGRIFFLIAEKIKGRPVDPKFENTVHAVGFFLLMLLMILITYNDILRLL</sequence>
<keyword evidence="9 11" id="KW-0482">Metalloprotease</keyword>
<dbReference type="GO" id="GO:0046872">
    <property type="term" value="F:metal ion binding"/>
    <property type="evidence" value="ECO:0007669"/>
    <property type="project" value="UniProtKB-KW"/>
</dbReference>
<feature type="transmembrane region" description="Helical" evidence="11">
    <location>
        <begin position="285"/>
        <end position="304"/>
    </location>
</feature>
<protein>
    <recommendedName>
        <fullName evidence="11">Zinc metalloprotease</fullName>
        <ecNumber evidence="11">3.4.24.-</ecNumber>
    </recommendedName>
</protein>
<proteinExistence type="inferred from homology"/>
<dbReference type="InterPro" id="IPR036034">
    <property type="entry name" value="PDZ_sf"/>
</dbReference>
<comment type="similarity">
    <text evidence="3 11">Belongs to the peptidase M50B family.</text>
</comment>
<dbReference type="GO" id="GO:0016020">
    <property type="term" value="C:membrane"/>
    <property type="evidence" value="ECO:0007669"/>
    <property type="project" value="UniProtKB-SubCell"/>
</dbReference>
<keyword evidence="5 11" id="KW-0812">Transmembrane</keyword>
<evidence type="ECO:0000256" key="6">
    <source>
        <dbReference type="ARBA" id="ARBA00022801"/>
    </source>
</evidence>
<accession>A0A9D1CYX1</accession>
<dbReference type="GO" id="GO:0004222">
    <property type="term" value="F:metalloendopeptidase activity"/>
    <property type="evidence" value="ECO:0007669"/>
    <property type="project" value="InterPro"/>
</dbReference>